<dbReference type="EMBL" id="CAJVOS010000010">
    <property type="protein sequence ID" value="CAG7986050.1"/>
    <property type="molecule type" value="Genomic_DNA"/>
</dbReference>
<keyword evidence="1" id="KW-0677">Repeat</keyword>
<dbReference type="PANTHER" id="PTHR10039">
    <property type="entry name" value="AMELOGENIN"/>
    <property type="match status" value="1"/>
</dbReference>
<dbReference type="Proteomes" id="UP001153618">
    <property type="component" value="Unassembled WGS sequence"/>
</dbReference>
<evidence type="ECO:0000313" key="4">
    <source>
        <dbReference type="Proteomes" id="UP001153618"/>
    </source>
</evidence>
<dbReference type="SUPFAM" id="SSF52540">
    <property type="entry name" value="P-loop containing nucleoside triphosphate hydrolases"/>
    <property type="match status" value="1"/>
</dbReference>
<dbReference type="Pfam" id="PF24883">
    <property type="entry name" value="NPHP3_N"/>
    <property type="match status" value="1"/>
</dbReference>
<proteinExistence type="predicted"/>
<dbReference type="AlphaFoldDB" id="A0A9W4HEG5"/>
<gene>
    <name evidence="3" type="ORF">POLS_LOCUS1440</name>
</gene>
<evidence type="ECO:0000256" key="1">
    <source>
        <dbReference type="ARBA" id="ARBA00022737"/>
    </source>
</evidence>
<feature type="domain" description="Nephrocystin 3-like N-terminal" evidence="2">
    <location>
        <begin position="56"/>
        <end position="246"/>
    </location>
</feature>
<accession>A0A9W4HEG5</accession>
<organism evidence="3 4">
    <name type="scientific">Penicillium olsonii</name>
    <dbReference type="NCBI Taxonomy" id="99116"/>
    <lineage>
        <taxon>Eukaryota</taxon>
        <taxon>Fungi</taxon>
        <taxon>Dikarya</taxon>
        <taxon>Ascomycota</taxon>
        <taxon>Pezizomycotina</taxon>
        <taxon>Eurotiomycetes</taxon>
        <taxon>Eurotiomycetidae</taxon>
        <taxon>Eurotiales</taxon>
        <taxon>Aspergillaceae</taxon>
        <taxon>Penicillium</taxon>
    </lineage>
</organism>
<sequence length="644" mass="73148">MASPVHSTVSGNTAKPFSTQINVISSGARKSINENIKEAIVASLGSSSRKKTPYEGTCEWLGKIRQFQSWVRDEPESRGLLWVCGNPGKGKTHLATRLVTRLMTGSVMTELGGALSTSALGNDCIVLSYFCDASNVLHSTELAVVLGLLNQLLELKDSEEFYQIISPKFSGRGQDLFSSPYIQDLWDCLEQIIRVIVPRRQIYIVLDGLDECDKPSQTRLSSQMRSICHEGRQDEKNPVKIVIFTRPLKSLLPQMNPRIHLDAVENHQWTNADISVFVENNCRLQRDKDRFCKLLIDRSEGTFLWVALAISLLDETSVQQKIVDEDPAFLDKLLPVGLPGMYDRILFNIADSLHGKAHYQDMMRIFRCLTVSQRPLTREEIGILTEMNEYIVNDALFAFGHILSTTGGVSDEEAVELIHLSLRQYLFLGSPRLKLEGICWSVWPFLSSASCLLRRGLLQSWALDYAVLATVCFHCQELLRRHSTLGFGVLSLIIFQLVFQRHRSSFLIGLSGRTLGRLMTKLLMVMFCVKQEETHFYLFERCIAVMTDEKKGLKRDIHDAESPRHLQNQLEIKKRWRRVQYPSRHWVAHLKEIEAKSSAIDKVNTFLKQHFLHWLEAMAHLGVVSGALGDLEIIKEIARVSESH</sequence>
<comment type="caution">
    <text evidence="3">The sequence shown here is derived from an EMBL/GenBank/DDBJ whole genome shotgun (WGS) entry which is preliminary data.</text>
</comment>
<protein>
    <recommendedName>
        <fullName evidence="2">Nephrocystin 3-like N-terminal domain-containing protein</fullName>
    </recommendedName>
</protein>
<reference evidence="3" key="1">
    <citation type="submission" date="2021-07" db="EMBL/GenBank/DDBJ databases">
        <authorList>
            <person name="Branca A.L. A."/>
        </authorList>
    </citation>
    <scope>NUCLEOTIDE SEQUENCE</scope>
</reference>
<dbReference type="InterPro" id="IPR056884">
    <property type="entry name" value="NPHP3-like_N"/>
</dbReference>
<evidence type="ECO:0000259" key="2">
    <source>
        <dbReference type="Pfam" id="PF24883"/>
    </source>
</evidence>
<dbReference type="Gene3D" id="3.40.50.300">
    <property type="entry name" value="P-loop containing nucleotide triphosphate hydrolases"/>
    <property type="match status" value="1"/>
</dbReference>
<keyword evidence="4" id="KW-1185">Reference proteome</keyword>
<evidence type="ECO:0000313" key="3">
    <source>
        <dbReference type="EMBL" id="CAG7986050.1"/>
    </source>
</evidence>
<dbReference type="OrthoDB" id="62952at2759"/>
<dbReference type="InterPro" id="IPR027417">
    <property type="entry name" value="P-loop_NTPase"/>
</dbReference>
<name>A0A9W4HEG5_PENOL</name>